<keyword evidence="3" id="KW-1185">Reference proteome</keyword>
<evidence type="ECO:0000259" key="1">
    <source>
        <dbReference type="PROSITE" id="PS51186"/>
    </source>
</evidence>
<dbReference type="PROSITE" id="PS51186">
    <property type="entry name" value="GNAT"/>
    <property type="match status" value="1"/>
</dbReference>
<dbReference type="CDD" id="cd04301">
    <property type="entry name" value="NAT_SF"/>
    <property type="match status" value="1"/>
</dbReference>
<organism evidence="2 3">
    <name type="scientific">Bionectria ochroleuca</name>
    <name type="common">Gliocladium roseum</name>
    <dbReference type="NCBI Taxonomy" id="29856"/>
    <lineage>
        <taxon>Eukaryota</taxon>
        <taxon>Fungi</taxon>
        <taxon>Dikarya</taxon>
        <taxon>Ascomycota</taxon>
        <taxon>Pezizomycotina</taxon>
        <taxon>Sordariomycetes</taxon>
        <taxon>Hypocreomycetidae</taxon>
        <taxon>Hypocreales</taxon>
        <taxon>Bionectriaceae</taxon>
        <taxon>Clonostachys</taxon>
    </lineage>
</organism>
<dbReference type="SUPFAM" id="SSF55729">
    <property type="entry name" value="Acyl-CoA N-acyltransferases (Nat)"/>
    <property type="match status" value="1"/>
</dbReference>
<reference evidence="2 3" key="1">
    <citation type="submission" date="2019-06" db="EMBL/GenBank/DDBJ databases">
        <authorList>
            <person name="Broberg M."/>
        </authorList>
    </citation>
    <scope>NUCLEOTIDE SEQUENCE [LARGE SCALE GENOMIC DNA]</scope>
</reference>
<dbReference type="InterPro" id="IPR000182">
    <property type="entry name" value="GNAT_dom"/>
</dbReference>
<dbReference type="PANTHER" id="PTHR42791:SF1">
    <property type="entry name" value="N-ACETYLTRANSFERASE DOMAIN-CONTAINING PROTEIN"/>
    <property type="match status" value="1"/>
</dbReference>
<dbReference type="EMBL" id="CABFNS010000707">
    <property type="protein sequence ID" value="VUC23464.1"/>
    <property type="molecule type" value="Genomic_DNA"/>
</dbReference>
<dbReference type="InterPro" id="IPR052523">
    <property type="entry name" value="Trichothecene_AcTrans"/>
</dbReference>
<sequence>MLVIETATLDNVPGITDTFLACFNDEYFAELFPPTEVGVKYLHDAWSAFVKDESAGVFIIKDEQDKVASAILFFEQPGGKPPRSWTARWPGARDGMNGPMMEEFFLGMDGQHHQVMGEKRHTYVKVVFTLPSYQRQGYATKLINHVADLVEATQPLYLDSRPNAVKLYEQLGFVRQDCEIRGEMVPMVKPINRADSV</sequence>
<evidence type="ECO:0000313" key="2">
    <source>
        <dbReference type="EMBL" id="VUC23464.1"/>
    </source>
</evidence>
<dbReference type="Proteomes" id="UP000766486">
    <property type="component" value="Unassembled WGS sequence"/>
</dbReference>
<dbReference type="Pfam" id="PF13673">
    <property type="entry name" value="Acetyltransf_10"/>
    <property type="match status" value="1"/>
</dbReference>
<feature type="domain" description="N-acetyltransferase" evidence="1">
    <location>
        <begin position="2"/>
        <end position="192"/>
    </location>
</feature>
<accession>A0ABY6TXJ6</accession>
<evidence type="ECO:0000313" key="3">
    <source>
        <dbReference type="Proteomes" id="UP000766486"/>
    </source>
</evidence>
<name>A0ABY6TXJ6_BIOOC</name>
<dbReference type="PANTHER" id="PTHR42791">
    <property type="entry name" value="GNAT FAMILY ACETYLTRANSFERASE"/>
    <property type="match status" value="1"/>
</dbReference>
<gene>
    <name evidence="2" type="ORF">CLO192961_LOCUS117820</name>
</gene>
<dbReference type="Gene3D" id="3.40.630.30">
    <property type="match status" value="1"/>
</dbReference>
<comment type="caution">
    <text evidence="2">The sequence shown here is derived from an EMBL/GenBank/DDBJ whole genome shotgun (WGS) entry which is preliminary data.</text>
</comment>
<protein>
    <recommendedName>
        <fullName evidence="1">N-acetyltransferase domain-containing protein</fullName>
    </recommendedName>
</protein>
<dbReference type="InterPro" id="IPR016181">
    <property type="entry name" value="Acyl_CoA_acyltransferase"/>
</dbReference>
<proteinExistence type="predicted"/>